<dbReference type="Proteomes" id="UP000054771">
    <property type="component" value="Unassembled WGS sequence"/>
</dbReference>
<dbReference type="InterPro" id="IPR052998">
    <property type="entry name" value="Hetero-Diels-Alderase-like"/>
</dbReference>
<feature type="signal peptide" evidence="1">
    <location>
        <begin position="1"/>
        <end position="18"/>
    </location>
</feature>
<reference evidence="3" key="1">
    <citation type="journal article" date="2016" name="Genome Announc.">
        <title>Draft genome sequences of fungus Aspergillus calidoustus.</title>
        <authorList>
            <person name="Horn F."/>
            <person name="Linde J."/>
            <person name="Mattern D.J."/>
            <person name="Walther G."/>
            <person name="Guthke R."/>
            <person name="Scherlach K."/>
            <person name="Martin K."/>
            <person name="Brakhage A.A."/>
            <person name="Petzke L."/>
            <person name="Valiante V."/>
        </authorList>
    </citation>
    <scope>NUCLEOTIDE SEQUENCE [LARGE SCALE GENOMIC DNA]</scope>
    <source>
        <strain evidence="3">SF006504</strain>
    </source>
</reference>
<dbReference type="PANTHER" id="PTHR42060">
    <property type="entry name" value="NHL REPEAT-CONTAINING PROTEIN-RELATED"/>
    <property type="match status" value="1"/>
</dbReference>
<gene>
    <name evidence="2" type="ORF">ASPCAL10054</name>
</gene>
<evidence type="ECO:0000313" key="2">
    <source>
        <dbReference type="EMBL" id="CEL06885.1"/>
    </source>
</evidence>
<keyword evidence="1" id="KW-0732">Signal</keyword>
<sequence length="304" mass="31695">MRVTPLLTLLAATPAVLGDLYTARKAYQLAPGTWIENISQRGGLSWYTRLTRLDSPIVQEVDPSHQHGGPRTIYTFPEATNATGIAELAADRYAVLTLNEVNDATTVSVWTLQASGDPTASKVIEDVAGSELLNGLAAVSSTIVLATDSLVGGVVRINLETGVADKVLSGAAFAVGINGLKYRAPYLYYTNTLEGTFSRVAIDSVTGSPTGEAEIIASGDVLVGADDFALAYWTEAAFVTNFEKNTVVRVDIDAGTAEVVVEDIPAPTSAAFGTSGGLYVATSGTGEDGGASIWAVVVPDETFV</sequence>
<dbReference type="STRING" id="454130.A0A0U4ZAL6"/>
<organism evidence="2 3">
    <name type="scientific">Aspergillus calidoustus</name>
    <dbReference type="NCBI Taxonomy" id="454130"/>
    <lineage>
        <taxon>Eukaryota</taxon>
        <taxon>Fungi</taxon>
        <taxon>Dikarya</taxon>
        <taxon>Ascomycota</taxon>
        <taxon>Pezizomycotina</taxon>
        <taxon>Eurotiomycetes</taxon>
        <taxon>Eurotiomycetidae</taxon>
        <taxon>Eurotiales</taxon>
        <taxon>Aspergillaceae</taxon>
        <taxon>Aspergillus</taxon>
        <taxon>Aspergillus subgen. Nidulantes</taxon>
    </lineage>
</organism>
<accession>A0A0U4ZAL6</accession>
<feature type="chain" id="PRO_5006854747" description="SMP-30/Gluconolactonase/LRE-like region domain-containing protein" evidence="1">
    <location>
        <begin position="19"/>
        <end position="304"/>
    </location>
</feature>
<dbReference type="OMA" id="VGEYLHY"/>
<protein>
    <recommendedName>
        <fullName evidence="4">SMP-30/Gluconolactonase/LRE-like region domain-containing protein</fullName>
    </recommendedName>
</protein>
<keyword evidence="3" id="KW-1185">Reference proteome</keyword>
<evidence type="ECO:0000313" key="3">
    <source>
        <dbReference type="Proteomes" id="UP000054771"/>
    </source>
</evidence>
<dbReference type="SUPFAM" id="SSF63829">
    <property type="entry name" value="Calcium-dependent phosphotriesterase"/>
    <property type="match status" value="1"/>
</dbReference>
<dbReference type="PANTHER" id="PTHR42060:SF1">
    <property type="entry name" value="NHL REPEAT-CONTAINING PROTEIN"/>
    <property type="match status" value="1"/>
</dbReference>
<dbReference type="Gene3D" id="2.120.10.30">
    <property type="entry name" value="TolB, C-terminal domain"/>
    <property type="match status" value="1"/>
</dbReference>
<dbReference type="OrthoDB" id="9977941at2759"/>
<name>A0A0U4ZAL6_ASPCI</name>
<evidence type="ECO:0000256" key="1">
    <source>
        <dbReference type="SAM" id="SignalP"/>
    </source>
</evidence>
<proteinExistence type="predicted"/>
<dbReference type="AlphaFoldDB" id="A0A0U4ZAL6"/>
<dbReference type="InterPro" id="IPR011042">
    <property type="entry name" value="6-blade_b-propeller_TolB-like"/>
</dbReference>
<dbReference type="EMBL" id="CDMC01000008">
    <property type="protein sequence ID" value="CEL06885.1"/>
    <property type="molecule type" value="Genomic_DNA"/>
</dbReference>
<evidence type="ECO:0008006" key="4">
    <source>
        <dbReference type="Google" id="ProtNLM"/>
    </source>
</evidence>